<feature type="region of interest" description="Disordered" evidence="2">
    <location>
        <begin position="1"/>
        <end position="69"/>
    </location>
</feature>
<evidence type="ECO:0000313" key="4">
    <source>
        <dbReference type="Proteomes" id="UP000291343"/>
    </source>
</evidence>
<dbReference type="InParanoid" id="A0A482WVC9"/>
<sequence>MSGQSWIRRSSPSSSKNGPLKATLPMSSLTRQNSNLKQHSQDSSPITFSPTSPWKTRASPDQILSGIRSPGALNYKGKCHFSRHSSASIRRTASLDTIYLTGQWPRDFHASLLHLDKATQTEESDGKKGQRYTPDFSVMTEDKLDKMIRHSSKDLTVLDYSDFKPSVTFQLKPSAGSAFLPLATATPSKTPFPITHSCHRFE</sequence>
<keyword evidence="1" id="KW-0597">Phosphoprotein</keyword>
<dbReference type="STRING" id="195883.A0A482WVC9"/>
<dbReference type="AlphaFoldDB" id="A0A482WVC9"/>
<evidence type="ECO:0000313" key="3">
    <source>
        <dbReference type="EMBL" id="RZF37443.1"/>
    </source>
</evidence>
<gene>
    <name evidence="3" type="ORF">LSTR_LSTR013452</name>
</gene>
<dbReference type="InterPro" id="IPR026642">
    <property type="entry name" value="Glcci1/FAM117"/>
</dbReference>
<evidence type="ECO:0000256" key="2">
    <source>
        <dbReference type="SAM" id="MobiDB-lite"/>
    </source>
</evidence>
<keyword evidence="4" id="KW-1185">Reference proteome</keyword>
<reference evidence="3 4" key="1">
    <citation type="journal article" date="2017" name="Gigascience">
        <title>Genome sequence of the small brown planthopper, Laodelphax striatellus.</title>
        <authorList>
            <person name="Zhu J."/>
            <person name="Jiang F."/>
            <person name="Wang X."/>
            <person name="Yang P."/>
            <person name="Bao Y."/>
            <person name="Zhao W."/>
            <person name="Wang W."/>
            <person name="Lu H."/>
            <person name="Wang Q."/>
            <person name="Cui N."/>
            <person name="Li J."/>
            <person name="Chen X."/>
            <person name="Luo L."/>
            <person name="Yu J."/>
            <person name="Kang L."/>
            <person name="Cui F."/>
        </authorList>
    </citation>
    <scope>NUCLEOTIDE SEQUENCE [LARGE SCALE GENOMIC DNA]</scope>
    <source>
        <strain evidence="3">Lst14</strain>
    </source>
</reference>
<comment type="caution">
    <text evidence="3">The sequence shown here is derived from an EMBL/GenBank/DDBJ whole genome shotgun (WGS) entry which is preliminary data.</text>
</comment>
<organism evidence="3 4">
    <name type="scientific">Laodelphax striatellus</name>
    <name type="common">Small brown planthopper</name>
    <name type="synonym">Delphax striatella</name>
    <dbReference type="NCBI Taxonomy" id="195883"/>
    <lineage>
        <taxon>Eukaryota</taxon>
        <taxon>Metazoa</taxon>
        <taxon>Ecdysozoa</taxon>
        <taxon>Arthropoda</taxon>
        <taxon>Hexapoda</taxon>
        <taxon>Insecta</taxon>
        <taxon>Pterygota</taxon>
        <taxon>Neoptera</taxon>
        <taxon>Paraneoptera</taxon>
        <taxon>Hemiptera</taxon>
        <taxon>Auchenorrhyncha</taxon>
        <taxon>Fulgoroidea</taxon>
        <taxon>Delphacidae</taxon>
        <taxon>Criomorphinae</taxon>
        <taxon>Laodelphax</taxon>
    </lineage>
</organism>
<dbReference type="OrthoDB" id="10037581at2759"/>
<accession>A0A482WVC9</accession>
<evidence type="ECO:0000256" key="1">
    <source>
        <dbReference type="ARBA" id="ARBA00022553"/>
    </source>
</evidence>
<feature type="compositionally biased region" description="Low complexity" evidence="2">
    <location>
        <begin position="1"/>
        <end position="15"/>
    </location>
</feature>
<dbReference type="Pfam" id="PF15388">
    <property type="entry name" value="FAM117"/>
    <property type="match status" value="1"/>
</dbReference>
<dbReference type="Proteomes" id="UP000291343">
    <property type="component" value="Unassembled WGS sequence"/>
</dbReference>
<dbReference type="PANTHER" id="PTHR14972:SF8">
    <property type="entry name" value="GLUCOCORTICOID-INDUCED TRANSCRIPT 1 PROTEIN-LIKE ISOFORM X1"/>
    <property type="match status" value="1"/>
</dbReference>
<name>A0A482WVC9_LAOST</name>
<dbReference type="PANTHER" id="PTHR14972">
    <property type="entry name" value="AGAP011572-PA"/>
    <property type="match status" value="1"/>
</dbReference>
<proteinExistence type="predicted"/>
<dbReference type="EMBL" id="QKKF02024465">
    <property type="protein sequence ID" value="RZF37443.1"/>
    <property type="molecule type" value="Genomic_DNA"/>
</dbReference>
<protein>
    <submittedName>
        <fullName evidence="3">Uncharacterized protein</fullName>
    </submittedName>
</protein>
<feature type="compositionally biased region" description="Polar residues" evidence="2">
    <location>
        <begin position="25"/>
        <end position="54"/>
    </location>
</feature>